<keyword evidence="2" id="KW-1185">Reference proteome</keyword>
<gene>
    <name evidence="1" type="ORF">ADCFC_14080</name>
</gene>
<name>A0A6F8SMU0_9ACTN</name>
<evidence type="ECO:0000313" key="1">
    <source>
        <dbReference type="EMBL" id="BCA88910.1"/>
    </source>
</evidence>
<organism evidence="1 2">
    <name type="scientific">Adlercreutzia hattorii</name>
    <dbReference type="NCBI Taxonomy" id="2707299"/>
    <lineage>
        <taxon>Bacteria</taxon>
        <taxon>Bacillati</taxon>
        <taxon>Actinomycetota</taxon>
        <taxon>Coriobacteriia</taxon>
        <taxon>Eggerthellales</taxon>
        <taxon>Eggerthellaceae</taxon>
        <taxon>Adlercreutzia</taxon>
    </lineage>
</organism>
<dbReference type="AlphaFoldDB" id="A0A6F8SMU0"/>
<reference evidence="2" key="2">
    <citation type="submission" date="2020-03" db="EMBL/GenBank/DDBJ databases">
        <title>Complete Genome Sequence of Adlercreutzia sp. strain 8CFCBH1 Producing Equol, Isolated from Healthy Japanese Feces.</title>
        <authorList>
            <person name="Ogata Y."/>
            <person name="Sakamoto M."/>
            <person name="Ohkuma M."/>
            <person name="Hattori M."/>
            <person name="Suda W."/>
        </authorList>
    </citation>
    <scope>NUCLEOTIDE SEQUENCE [LARGE SCALE GENOMIC DNA]</scope>
    <source>
        <strain evidence="2">8CFCBH1</strain>
    </source>
</reference>
<protein>
    <submittedName>
        <fullName evidence="1">Uncharacterized protein</fullName>
    </submittedName>
</protein>
<dbReference type="KEGG" id="ahat:ADCFC_15290"/>
<accession>A0A6F8SMU0</accession>
<reference evidence="2" key="1">
    <citation type="journal article" date="2020" name="Microbiol. Resour. Announc.">
        <title>Complete Genome Sequence of Adlercreutzia sp. Strain 8CFCBH1, a Potent Producer of Equol, Isolated from Healthy Japanese Feces.</title>
        <authorList>
            <person name="Ogata Y."/>
            <person name="Sakamoto M."/>
            <person name="Ohkuma M."/>
            <person name="Hattori M."/>
            <person name="Suda W."/>
        </authorList>
    </citation>
    <scope>NUCLEOTIDE SEQUENCE [LARGE SCALE GENOMIC DNA]</scope>
    <source>
        <strain evidence="2">8CFCBH1</strain>
    </source>
</reference>
<sequence>MGGIRSYLYRIDNWLNMDNHGKRLQSILDSLRQQWGYNYGTGNTVVVHSNSPAGWLQAASNRLNYNGSLVGGDAGDYSAARLLARIHNSQYGIVTYAETGGTAVRSTVGILGYLSNLTYYNGLKLNEIRSLEKYQGSLNGSSVDDVYGTARLLARLFNMNYQEITYAETGTTAYRSTAGILGYMANLTYFNGLKLNEIRSLEKYQGSLNGEDVDSVYGTARLLARLFNMNYQEVTYAETGTTAYRSTAGILGYIANLTYYNGGKIDTFSNMTSKGFSDVLDKLGSLSVSVEVDFSGVESRLDSIIRLLTVAGVVENAKDVLDAIFGDMSLDVTDAAASAVGSAIQNAFPFCVPAVLKQILGLLQADPAPPEFHFDFWGAPLDFGFSDWQGLADMTSWLSRIGFAVMLFANSRRFVYSGGVAGD</sequence>
<dbReference type="Proteomes" id="UP000501727">
    <property type="component" value="Chromosome"/>
</dbReference>
<proteinExistence type="predicted"/>
<dbReference type="EMBL" id="AP022829">
    <property type="protein sequence ID" value="BCA88910.1"/>
    <property type="molecule type" value="Genomic_DNA"/>
</dbReference>
<dbReference type="RefSeq" id="WP_173113347.1">
    <property type="nucleotide sequence ID" value="NZ_AP022829.1"/>
</dbReference>
<evidence type="ECO:0000313" key="2">
    <source>
        <dbReference type="Proteomes" id="UP000501727"/>
    </source>
</evidence>